<evidence type="ECO:0000313" key="15">
    <source>
        <dbReference type="Proteomes" id="UP000324800"/>
    </source>
</evidence>
<dbReference type="InterPro" id="IPR041679">
    <property type="entry name" value="DNA2/NAM7-like_C"/>
</dbReference>
<evidence type="ECO:0000259" key="11">
    <source>
        <dbReference type="Pfam" id="PF05127"/>
    </source>
</evidence>
<evidence type="ECO:0000256" key="9">
    <source>
        <dbReference type="ARBA" id="ARBA00022833"/>
    </source>
</evidence>
<keyword evidence="8" id="KW-0347">Helicase</keyword>
<dbReference type="GO" id="GO:0005524">
    <property type="term" value="F:ATP binding"/>
    <property type="evidence" value="ECO:0007669"/>
    <property type="project" value="UniProtKB-KW"/>
</dbReference>
<name>A0A5J4WLR6_9EUKA</name>
<dbReference type="Pfam" id="PF05127">
    <property type="entry name" value="NAT10_TcmA_helicase"/>
    <property type="match status" value="1"/>
</dbReference>
<dbReference type="GO" id="GO:0016787">
    <property type="term" value="F:hydrolase activity"/>
    <property type="evidence" value="ECO:0007669"/>
    <property type="project" value="UniProtKB-KW"/>
</dbReference>
<dbReference type="EMBL" id="SNRW01001564">
    <property type="protein sequence ID" value="KAA6395910.1"/>
    <property type="molecule type" value="Genomic_DNA"/>
</dbReference>
<keyword evidence="9" id="KW-0862">Zinc</keyword>
<sequence length="493" mass="55785">MVDILHDYSVPNYIKLENSQNFAVFAALTRPLTLIQGPPGTGKTVVSATIIYHLAKTNQGKILVCAPSNVAVDHLTEKIAAVGLKVVRLEARSREIQQSPIEKFTLTYKVKNYQSAEAKLLHELQLEEEKRLLSKDEQDQLLKLLIHVEQEILGKYDVICCTNAAAGDKRLKERNIQFPYVLIDESTQSIEPEIMICLIRGIKHIVLVGDHSQLGPIIRSKIATKAGMSQSLLERLMYCNITPVMLKIQYRMHPEIASFPSKQFYQGKLLNGTTGKEQDDVWALGSGIEIMKADSQNIFPWPNPECPMMFLNIQYEEKQGGTSFANQCEATNVQIILSHLLQRVDPKAIGVITPYRLQIAYIQDAIDQFYANSGYNSQSRTLSKAIYDDVQIASVDSFQGKEKEYIIFSCVRSNDHYEIGFLKDPRRLNVALTRAKYGLIILGNAQVLSNDPLWNNLLVHMDKRRCLGSRYASCSKKRQIGIFNQRETGLKYK</sequence>
<keyword evidence="4" id="KW-0479">Metal-binding</keyword>
<dbReference type="SUPFAM" id="SSF52540">
    <property type="entry name" value="P-loop containing nucleoside triphosphate hydrolases"/>
    <property type="match status" value="1"/>
</dbReference>
<dbReference type="Pfam" id="PF13087">
    <property type="entry name" value="AAA_12"/>
    <property type="match status" value="1"/>
</dbReference>
<evidence type="ECO:0000256" key="7">
    <source>
        <dbReference type="ARBA" id="ARBA00022801"/>
    </source>
</evidence>
<evidence type="ECO:0000256" key="6">
    <source>
        <dbReference type="ARBA" id="ARBA00022771"/>
    </source>
</evidence>
<evidence type="ECO:0000313" key="14">
    <source>
        <dbReference type="EMBL" id="KAA6395910.1"/>
    </source>
</evidence>
<dbReference type="Gene3D" id="3.40.50.300">
    <property type="entry name" value="P-loop containing nucleotide triphosphate hydrolases"/>
    <property type="match status" value="2"/>
</dbReference>
<evidence type="ECO:0000259" key="12">
    <source>
        <dbReference type="Pfam" id="PF13086"/>
    </source>
</evidence>
<dbReference type="PANTHER" id="PTHR10887">
    <property type="entry name" value="DNA2/NAM7 HELICASE FAMILY"/>
    <property type="match status" value="1"/>
</dbReference>
<dbReference type="InterPro" id="IPR047187">
    <property type="entry name" value="SF1_C_Upf1"/>
</dbReference>
<evidence type="ECO:0000259" key="13">
    <source>
        <dbReference type="Pfam" id="PF13087"/>
    </source>
</evidence>
<dbReference type="GO" id="GO:0005737">
    <property type="term" value="C:cytoplasm"/>
    <property type="evidence" value="ECO:0007669"/>
    <property type="project" value="UniProtKB-SubCell"/>
</dbReference>
<comment type="similarity">
    <text evidence="2">Belongs to the DNA2/NAM7 helicase family.</text>
</comment>
<keyword evidence="6" id="KW-0863">Zinc-finger</keyword>
<protein>
    <submittedName>
        <fullName evidence="14">Putative Regulator of nonsense transcripts 1</fullName>
    </submittedName>
</protein>
<dbReference type="OrthoDB" id="6513042at2759"/>
<dbReference type="AlphaFoldDB" id="A0A5J4WLR6"/>
<proteinExistence type="inferred from homology"/>
<evidence type="ECO:0000256" key="10">
    <source>
        <dbReference type="ARBA" id="ARBA00022840"/>
    </source>
</evidence>
<evidence type="ECO:0000256" key="5">
    <source>
        <dbReference type="ARBA" id="ARBA00022741"/>
    </source>
</evidence>
<feature type="domain" description="DNA2/NAM7 helicase helicase" evidence="12">
    <location>
        <begin position="128"/>
        <end position="221"/>
    </location>
</feature>
<dbReference type="InterPro" id="IPR041677">
    <property type="entry name" value="DNA2/NAM7_AAA_11"/>
</dbReference>
<dbReference type="InterPro" id="IPR007807">
    <property type="entry name" value="TcmA/NAT10_helicase"/>
</dbReference>
<organism evidence="14 15">
    <name type="scientific">Streblomastix strix</name>
    <dbReference type="NCBI Taxonomy" id="222440"/>
    <lineage>
        <taxon>Eukaryota</taxon>
        <taxon>Metamonada</taxon>
        <taxon>Preaxostyla</taxon>
        <taxon>Oxymonadida</taxon>
        <taxon>Streblomastigidae</taxon>
        <taxon>Streblomastix</taxon>
    </lineage>
</organism>
<dbReference type="CDD" id="cd18808">
    <property type="entry name" value="SF1_C_Upf1"/>
    <property type="match status" value="1"/>
</dbReference>
<feature type="domain" description="DNA2/NAM7 helicase-like C-terminal" evidence="13">
    <location>
        <begin position="228"/>
        <end position="445"/>
    </location>
</feature>
<dbReference type="GO" id="GO:0000184">
    <property type="term" value="P:nuclear-transcribed mRNA catabolic process, nonsense-mediated decay"/>
    <property type="evidence" value="ECO:0007669"/>
    <property type="project" value="TreeGrafter"/>
</dbReference>
<dbReference type="InterPro" id="IPR045055">
    <property type="entry name" value="DNA2/NAM7-like"/>
</dbReference>
<evidence type="ECO:0000256" key="4">
    <source>
        <dbReference type="ARBA" id="ARBA00022723"/>
    </source>
</evidence>
<feature type="domain" description="TcmA/NAT10 helicase" evidence="11">
    <location>
        <begin position="35"/>
        <end position="109"/>
    </location>
</feature>
<evidence type="ECO:0000256" key="2">
    <source>
        <dbReference type="ARBA" id="ARBA00007913"/>
    </source>
</evidence>
<dbReference type="FunFam" id="3.40.50.300:FF:000097">
    <property type="entry name" value="Regulator of nonsense transcripts 1"/>
    <property type="match status" value="1"/>
</dbReference>
<accession>A0A5J4WLR6</accession>
<keyword evidence="7" id="KW-0378">Hydrolase</keyword>
<dbReference type="CDD" id="cd18039">
    <property type="entry name" value="DEXXQc_UPF1"/>
    <property type="match status" value="1"/>
</dbReference>
<dbReference type="InterPro" id="IPR027417">
    <property type="entry name" value="P-loop_NTPase"/>
</dbReference>
<evidence type="ECO:0000256" key="3">
    <source>
        <dbReference type="ARBA" id="ARBA00022490"/>
    </source>
</evidence>
<comment type="subcellular location">
    <subcellularLocation>
        <location evidence="1">Cytoplasm</location>
    </subcellularLocation>
</comment>
<gene>
    <name evidence="14" type="ORF">EZS28_008561</name>
</gene>
<comment type="caution">
    <text evidence="14">The sequence shown here is derived from an EMBL/GenBank/DDBJ whole genome shotgun (WGS) entry which is preliminary data.</text>
</comment>
<evidence type="ECO:0000256" key="1">
    <source>
        <dbReference type="ARBA" id="ARBA00004496"/>
    </source>
</evidence>
<dbReference type="GO" id="GO:0003724">
    <property type="term" value="F:RNA helicase activity"/>
    <property type="evidence" value="ECO:0007669"/>
    <property type="project" value="TreeGrafter"/>
</dbReference>
<evidence type="ECO:0000256" key="8">
    <source>
        <dbReference type="ARBA" id="ARBA00022806"/>
    </source>
</evidence>
<dbReference type="Pfam" id="PF13086">
    <property type="entry name" value="AAA_11"/>
    <property type="match status" value="1"/>
</dbReference>
<dbReference type="PANTHER" id="PTHR10887:SF364">
    <property type="entry name" value="REGULATOR OF NONSENSE TRANSCRIPTS 1"/>
    <property type="match status" value="1"/>
</dbReference>
<dbReference type="GO" id="GO:0008270">
    <property type="term" value="F:zinc ion binding"/>
    <property type="evidence" value="ECO:0007669"/>
    <property type="project" value="UniProtKB-KW"/>
</dbReference>
<reference evidence="14 15" key="1">
    <citation type="submission" date="2019-03" db="EMBL/GenBank/DDBJ databases">
        <title>Single cell metagenomics reveals metabolic interactions within the superorganism composed of flagellate Streblomastix strix and complex community of Bacteroidetes bacteria on its surface.</title>
        <authorList>
            <person name="Treitli S.C."/>
            <person name="Kolisko M."/>
            <person name="Husnik F."/>
            <person name="Keeling P."/>
            <person name="Hampl V."/>
        </authorList>
    </citation>
    <scope>NUCLEOTIDE SEQUENCE [LARGE SCALE GENOMIC DNA]</scope>
    <source>
        <strain evidence="14">ST1C</strain>
    </source>
</reference>
<dbReference type="Proteomes" id="UP000324800">
    <property type="component" value="Unassembled WGS sequence"/>
</dbReference>
<keyword evidence="3" id="KW-0963">Cytoplasm</keyword>
<keyword evidence="5" id="KW-0547">Nucleotide-binding</keyword>
<keyword evidence="10" id="KW-0067">ATP-binding</keyword>